<feature type="compositionally biased region" description="Polar residues" evidence="7">
    <location>
        <begin position="36"/>
        <end position="45"/>
    </location>
</feature>
<proteinExistence type="inferred from homology"/>
<evidence type="ECO:0000256" key="6">
    <source>
        <dbReference type="ARBA" id="ARBA00023242"/>
    </source>
</evidence>
<dbReference type="GO" id="GO:0000712">
    <property type="term" value="P:resolution of meiotic recombination intermediates"/>
    <property type="evidence" value="ECO:0007669"/>
    <property type="project" value="TreeGrafter"/>
</dbReference>
<feature type="region of interest" description="Disordered" evidence="7">
    <location>
        <begin position="1"/>
        <end position="150"/>
    </location>
</feature>
<evidence type="ECO:0000256" key="7">
    <source>
        <dbReference type="SAM" id="MobiDB-lite"/>
    </source>
</evidence>
<dbReference type="EMBL" id="JAVRRT010000019">
    <property type="protein sequence ID" value="KAK5164459.1"/>
    <property type="molecule type" value="Genomic_DNA"/>
</dbReference>
<dbReference type="CDD" id="cd22921">
    <property type="entry name" value="HFD_CENP-X"/>
    <property type="match status" value="1"/>
</dbReference>
<comment type="subcellular location">
    <subcellularLocation>
        <location evidence="1">Nucleus</location>
    </subcellularLocation>
</comment>
<reference evidence="8 9" key="1">
    <citation type="submission" date="2023-08" db="EMBL/GenBank/DDBJ databases">
        <title>Black Yeasts Isolated from many extreme environments.</title>
        <authorList>
            <person name="Coleine C."/>
            <person name="Stajich J.E."/>
            <person name="Selbmann L."/>
        </authorList>
    </citation>
    <scope>NUCLEOTIDE SEQUENCE [LARGE SCALE GENOMIC DNA]</scope>
    <source>
        <strain evidence="8 9">CCFEE 5935</strain>
    </source>
</reference>
<feature type="compositionally biased region" description="Acidic residues" evidence="7">
    <location>
        <begin position="63"/>
        <end position="84"/>
    </location>
</feature>
<keyword evidence="5" id="KW-0234">DNA repair</keyword>
<keyword evidence="9" id="KW-1185">Reference proteome</keyword>
<dbReference type="AlphaFoldDB" id="A0AAV9NWV7"/>
<dbReference type="GO" id="GO:0051382">
    <property type="term" value="P:kinetochore assembly"/>
    <property type="evidence" value="ECO:0007669"/>
    <property type="project" value="InterPro"/>
</dbReference>
<evidence type="ECO:0000256" key="1">
    <source>
        <dbReference type="ARBA" id="ARBA00004123"/>
    </source>
</evidence>
<evidence type="ECO:0000256" key="4">
    <source>
        <dbReference type="ARBA" id="ARBA00023125"/>
    </source>
</evidence>
<sequence length="231" mass="25092">MPPRKEPKENVVYAASKRKAPPFKPHRPSQVPRIPTTESEASTASRPAVRPALAKRKLSVRDDSEDESAQADAIDDDDSDEELADNPLTARPRPAAPAKKPPAKRNPPRQPSPVAISDGDDDDAFSPLPDRDAAASNPPPEASQPDSSVSIPQPLLTRLLHEHFADKSTQIDKQALQVFQKYIETFVQEAIARAALQKRAAAEAGMISEMDAGWLELDDLEKVAGGLVLDF</sequence>
<keyword evidence="6" id="KW-0539">Nucleus</keyword>
<name>A0AAV9NWV7_9PEZI</name>
<evidence type="ECO:0000313" key="9">
    <source>
        <dbReference type="Proteomes" id="UP001337655"/>
    </source>
</evidence>
<evidence type="ECO:0000313" key="8">
    <source>
        <dbReference type="EMBL" id="KAK5164459.1"/>
    </source>
</evidence>
<organism evidence="8 9">
    <name type="scientific">Saxophila tyrrhenica</name>
    <dbReference type="NCBI Taxonomy" id="1690608"/>
    <lineage>
        <taxon>Eukaryota</taxon>
        <taxon>Fungi</taxon>
        <taxon>Dikarya</taxon>
        <taxon>Ascomycota</taxon>
        <taxon>Pezizomycotina</taxon>
        <taxon>Dothideomycetes</taxon>
        <taxon>Dothideomycetidae</taxon>
        <taxon>Mycosphaerellales</taxon>
        <taxon>Extremaceae</taxon>
        <taxon>Saxophila</taxon>
    </lineage>
</organism>
<comment type="similarity">
    <text evidence="2">Belongs to the CENP-X/MHF2 family.</text>
</comment>
<evidence type="ECO:0008006" key="10">
    <source>
        <dbReference type="Google" id="ProtNLM"/>
    </source>
</evidence>
<dbReference type="Proteomes" id="UP001337655">
    <property type="component" value="Unassembled WGS sequence"/>
</dbReference>
<dbReference type="GO" id="GO:0003677">
    <property type="term" value="F:DNA binding"/>
    <property type="evidence" value="ECO:0007669"/>
    <property type="project" value="UniProtKB-KW"/>
</dbReference>
<evidence type="ECO:0000256" key="5">
    <source>
        <dbReference type="ARBA" id="ARBA00023204"/>
    </source>
</evidence>
<dbReference type="Gene3D" id="1.10.20.10">
    <property type="entry name" value="Histone, subunit A"/>
    <property type="match status" value="1"/>
</dbReference>
<dbReference type="GO" id="GO:0046982">
    <property type="term" value="F:protein heterodimerization activity"/>
    <property type="evidence" value="ECO:0007669"/>
    <property type="project" value="InterPro"/>
</dbReference>
<dbReference type="RefSeq" id="XP_064654707.1">
    <property type="nucleotide sequence ID" value="XM_064806891.1"/>
</dbReference>
<dbReference type="Pfam" id="PF09415">
    <property type="entry name" value="CENP-X"/>
    <property type="match status" value="1"/>
</dbReference>
<dbReference type="GO" id="GO:0031297">
    <property type="term" value="P:replication fork processing"/>
    <property type="evidence" value="ECO:0007669"/>
    <property type="project" value="TreeGrafter"/>
</dbReference>
<dbReference type="GO" id="GO:0006281">
    <property type="term" value="P:DNA repair"/>
    <property type="evidence" value="ECO:0007669"/>
    <property type="project" value="UniProtKB-KW"/>
</dbReference>
<keyword evidence="3" id="KW-0227">DNA damage</keyword>
<comment type="caution">
    <text evidence="8">The sequence shown here is derived from an EMBL/GenBank/DDBJ whole genome shotgun (WGS) entry which is preliminary data.</text>
</comment>
<protein>
    <recommendedName>
        <fullName evidence="10">CENP-S associating centromere protein X-domain-containing protein</fullName>
    </recommendedName>
</protein>
<evidence type="ECO:0000256" key="2">
    <source>
        <dbReference type="ARBA" id="ARBA00009359"/>
    </source>
</evidence>
<dbReference type="PANTHER" id="PTHR28680">
    <property type="entry name" value="CENTROMERE PROTEIN X"/>
    <property type="match status" value="1"/>
</dbReference>
<accession>A0AAV9NWV7</accession>
<dbReference type="InterPro" id="IPR018552">
    <property type="entry name" value="CENP-X"/>
</dbReference>
<gene>
    <name evidence="8" type="ORF">LTR77_009665</name>
</gene>
<feature type="compositionally biased region" description="Basic residues" evidence="7">
    <location>
        <begin position="16"/>
        <end position="27"/>
    </location>
</feature>
<keyword evidence="4" id="KW-0238">DNA-binding</keyword>
<dbReference type="GeneID" id="89930995"/>
<dbReference type="InterPro" id="IPR009072">
    <property type="entry name" value="Histone-fold"/>
</dbReference>
<evidence type="ECO:0000256" key="3">
    <source>
        <dbReference type="ARBA" id="ARBA00022763"/>
    </source>
</evidence>
<dbReference type="GO" id="GO:0071821">
    <property type="term" value="C:FANCM-MHF complex"/>
    <property type="evidence" value="ECO:0007669"/>
    <property type="project" value="TreeGrafter"/>
</dbReference>
<dbReference type="PANTHER" id="PTHR28680:SF1">
    <property type="entry name" value="CENTROMERE PROTEIN X"/>
    <property type="match status" value="1"/>
</dbReference>